<name>A0A1M5BSX4_9BACT</name>
<dbReference type="PANTHER" id="PTHR34386:SF1">
    <property type="entry name" value="GLUTAREDOXIN-LIKE PROTEIN NRDH"/>
    <property type="match status" value="1"/>
</dbReference>
<dbReference type="Pfam" id="PF00462">
    <property type="entry name" value="Glutaredoxin"/>
    <property type="match status" value="1"/>
</dbReference>
<accession>A0A1M5BSX4</accession>
<dbReference type="PANTHER" id="PTHR34386">
    <property type="entry name" value="GLUTAREDOXIN"/>
    <property type="match status" value="1"/>
</dbReference>
<dbReference type="InterPro" id="IPR051548">
    <property type="entry name" value="Grx-like_ET"/>
</dbReference>
<reference evidence="3" key="1">
    <citation type="submission" date="2016-11" db="EMBL/GenBank/DDBJ databases">
        <authorList>
            <person name="Varghese N."/>
            <person name="Submissions S."/>
        </authorList>
    </citation>
    <scope>NUCLEOTIDE SEQUENCE [LARGE SCALE GENOMIC DNA]</scope>
    <source>
        <strain evidence="3">DSM 9756</strain>
    </source>
</reference>
<dbReference type="EMBL" id="FQVB01000018">
    <property type="protein sequence ID" value="SHF45451.1"/>
    <property type="molecule type" value="Genomic_DNA"/>
</dbReference>
<evidence type="ECO:0000313" key="2">
    <source>
        <dbReference type="EMBL" id="SHF45451.1"/>
    </source>
</evidence>
<dbReference type="GO" id="GO:0045454">
    <property type="term" value="P:cell redox homeostasis"/>
    <property type="evidence" value="ECO:0007669"/>
    <property type="project" value="TreeGrafter"/>
</dbReference>
<dbReference type="InterPro" id="IPR002109">
    <property type="entry name" value="Glutaredoxin"/>
</dbReference>
<gene>
    <name evidence="2" type="ORF">SAMN02745206_02007</name>
</gene>
<dbReference type="AlphaFoldDB" id="A0A1M5BSX4"/>
<keyword evidence="3" id="KW-1185">Reference proteome</keyword>
<dbReference type="PROSITE" id="PS51354">
    <property type="entry name" value="GLUTAREDOXIN_2"/>
    <property type="match status" value="1"/>
</dbReference>
<dbReference type="Proteomes" id="UP000184076">
    <property type="component" value="Unassembled WGS sequence"/>
</dbReference>
<dbReference type="CDD" id="cd02976">
    <property type="entry name" value="NrdH"/>
    <property type="match status" value="1"/>
</dbReference>
<sequence>MAENIRLYALTTCIHCRNTKEYLKECGVEYDCVDVDALQGEDREKVLEEVKKLNPSCTFPTLVIGDRVIVGFRKDEIEEALKG</sequence>
<evidence type="ECO:0000259" key="1">
    <source>
        <dbReference type="Pfam" id="PF00462"/>
    </source>
</evidence>
<proteinExistence type="predicted"/>
<dbReference type="SUPFAM" id="SSF52833">
    <property type="entry name" value="Thioredoxin-like"/>
    <property type="match status" value="1"/>
</dbReference>
<dbReference type="OrthoDB" id="9795531at2"/>
<feature type="domain" description="Glutaredoxin" evidence="1">
    <location>
        <begin position="6"/>
        <end position="69"/>
    </location>
</feature>
<evidence type="ECO:0000313" key="3">
    <source>
        <dbReference type="Proteomes" id="UP000184076"/>
    </source>
</evidence>
<dbReference type="STRING" id="1121391.SAMN02745206_02007"/>
<protein>
    <submittedName>
        <fullName evidence="2">Glutaredoxin-like protein NrdH</fullName>
    </submittedName>
</protein>
<dbReference type="GO" id="GO:0009055">
    <property type="term" value="F:electron transfer activity"/>
    <property type="evidence" value="ECO:0007669"/>
    <property type="project" value="TreeGrafter"/>
</dbReference>
<dbReference type="Gene3D" id="3.40.30.10">
    <property type="entry name" value="Glutaredoxin"/>
    <property type="match status" value="1"/>
</dbReference>
<dbReference type="InterPro" id="IPR036249">
    <property type="entry name" value="Thioredoxin-like_sf"/>
</dbReference>
<organism evidence="2 3">
    <name type="scientific">Desulfacinum infernum DSM 9756</name>
    <dbReference type="NCBI Taxonomy" id="1121391"/>
    <lineage>
        <taxon>Bacteria</taxon>
        <taxon>Pseudomonadati</taxon>
        <taxon>Thermodesulfobacteriota</taxon>
        <taxon>Syntrophobacteria</taxon>
        <taxon>Syntrophobacterales</taxon>
        <taxon>Syntrophobacteraceae</taxon>
        <taxon>Desulfacinum</taxon>
    </lineage>
</organism>
<dbReference type="RefSeq" id="WP_073038913.1">
    <property type="nucleotide sequence ID" value="NZ_FQVB01000018.1"/>
</dbReference>